<dbReference type="SUPFAM" id="SSF50630">
    <property type="entry name" value="Acid proteases"/>
    <property type="match status" value="1"/>
</dbReference>
<accession>A0AA88U6U5</accession>
<dbReference type="PANTHER" id="PTHR12917:SF18">
    <property type="entry name" value="DNA DAMAGE-INDUCIBLE PROTEIN 1-LIKE"/>
    <property type="match status" value="1"/>
</dbReference>
<dbReference type="AlphaFoldDB" id="A0AA88U6U5"/>
<proteinExistence type="predicted"/>
<dbReference type="EMBL" id="JAVXUO010002643">
    <property type="protein sequence ID" value="KAK2970801.1"/>
    <property type="molecule type" value="Genomic_DNA"/>
</dbReference>
<dbReference type="Gene3D" id="2.40.70.10">
    <property type="entry name" value="Acid Proteases"/>
    <property type="match status" value="1"/>
</dbReference>
<dbReference type="CDD" id="cd00303">
    <property type="entry name" value="retropepsin_like"/>
    <property type="match status" value="1"/>
</dbReference>
<reference evidence="1" key="1">
    <citation type="submission" date="2022-12" db="EMBL/GenBank/DDBJ databases">
        <title>Draft genome assemblies for two species of Escallonia (Escalloniales).</title>
        <authorList>
            <person name="Chanderbali A."/>
            <person name="Dervinis C."/>
            <person name="Anghel I."/>
            <person name="Soltis D."/>
            <person name="Soltis P."/>
            <person name="Zapata F."/>
        </authorList>
    </citation>
    <scope>NUCLEOTIDE SEQUENCE</scope>
    <source>
        <strain evidence="1">UCBG92.1500</strain>
        <tissue evidence="1">Leaf</tissue>
    </source>
</reference>
<gene>
    <name evidence="1" type="ORF">RJ640_001168</name>
</gene>
<dbReference type="PANTHER" id="PTHR12917">
    <property type="entry name" value="ASPARTYL PROTEASE DDI-RELATED"/>
    <property type="match status" value="1"/>
</dbReference>
<organism evidence="1 2">
    <name type="scientific">Escallonia rubra</name>
    <dbReference type="NCBI Taxonomy" id="112253"/>
    <lineage>
        <taxon>Eukaryota</taxon>
        <taxon>Viridiplantae</taxon>
        <taxon>Streptophyta</taxon>
        <taxon>Embryophyta</taxon>
        <taxon>Tracheophyta</taxon>
        <taxon>Spermatophyta</taxon>
        <taxon>Magnoliopsida</taxon>
        <taxon>eudicotyledons</taxon>
        <taxon>Gunneridae</taxon>
        <taxon>Pentapetalae</taxon>
        <taxon>asterids</taxon>
        <taxon>campanulids</taxon>
        <taxon>Escalloniales</taxon>
        <taxon>Escalloniaceae</taxon>
        <taxon>Escallonia</taxon>
    </lineage>
</organism>
<name>A0AA88U6U5_9ASTE</name>
<evidence type="ECO:0000313" key="1">
    <source>
        <dbReference type="EMBL" id="KAK2970801.1"/>
    </source>
</evidence>
<keyword evidence="2" id="KW-1185">Reference proteome</keyword>
<sequence>MGSFQILNALHAKAVAKVPTGKGQASTGKGLLYVEAKLNGKPAQVMVDTGATHNFVIMEEAKRLGLKVVGGGGWLKSVNTNAKPLQGATRQVEMCLGSWRGLVDFSVALMDDFKVVIGLDFLRQVNALVSPYSNALSAMQIVKGVKKKEATYLAALKMEDHVRDSTESLPREIEEVLEGNKDFDYVTEYKPGKANLKTDALSQKAELAAMSKAKGDILRGIKEGMEDDPLARKLFKLAESGQTQRFWVEDGLIYTNGQWSEATNQSPFEIATGQQPLTPLALAGDYKGRSPLAAQVARSGNEQADVVRS</sequence>
<protein>
    <submittedName>
        <fullName evidence="1">Uncharacterized protein</fullName>
    </submittedName>
</protein>
<comment type="caution">
    <text evidence="1">The sequence shown here is derived from an EMBL/GenBank/DDBJ whole genome shotgun (WGS) entry which is preliminary data.</text>
</comment>
<dbReference type="Pfam" id="PF13975">
    <property type="entry name" value="gag-asp_proteas"/>
    <property type="match status" value="1"/>
</dbReference>
<evidence type="ECO:0000313" key="2">
    <source>
        <dbReference type="Proteomes" id="UP001187471"/>
    </source>
</evidence>
<dbReference type="Proteomes" id="UP001187471">
    <property type="component" value="Unassembled WGS sequence"/>
</dbReference>
<dbReference type="InterPro" id="IPR021109">
    <property type="entry name" value="Peptidase_aspartic_dom_sf"/>
</dbReference>